<protein>
    <recommendedName>
        <fullName evidence="2">DNA ligase (ATP)</fullName>
        <ecNumber evidence="2">6.5.1.1</ecNumber>
    </recommendedName>
</protein>
<dbReference type="AlphaFoldDB" id="A0A1K0GLY4"/>
<sequence>MDLPVNPPVKPMLAKPVAEIPPGQLYEPKWDGFRSIIFRDGDEVEIGSRNEKPMTRYFPEVVEAVLASFPARSVIDGEIVVADTERNTLDFEALQQRIHPAASRVKLLSEQTPAGFVAFDLLALGDEDLTTRPFAERRARLEECLAGAKPPVYVTPVTDDLETARRWFAEFEGAGLDGLIAKGKDLGYEPDKRVMTKIKHKRTADCVVAGYRLHKSGDNRIGSLLLGLYDERDVLVSVGVIGSFPMKVREELFVELQHLVTTFEGHPWNWAAHESGERTPRKNEVSRWNNGKDLSFVPLRPERVVEVRYDYMEGVRFRHTAQFERWRPDRQPHTCTYEQLEHPVRFNLADVLTSR</sequence>
<dbReference type="EC" id="6.5.1.1" evidence="2"/>
<dbReference type="Gene3D" id="2.40.50.140">
    <property type="entry name" value="Nucleic acid-binding proteins"/>
    <property type="match status" value="1"/>
</dbReference>
<dbReference type="InterPro" id="IPR012310">
    <property type="entry name" value="DNA_ligase_ATP-dep_cent"/>
</dbReference>
<evidence type="ECO:0000313" key="6">
    <source>
        <dbReference type="EMBL" id="OJF13334.1"/>
    </source>
</evidence>
<evidence type="ECO:0000256" key="3">
    <source>
        <dbReference type="ARBA" id="ARBA00022598"/>
    </source>
</evidence>
<evidence type="ECO:0000313" key="7">
    <source>
        <dbReference type="Proteomes" id="UP000182486"/>
    </source>
</evidence>
<keyword evidence="7" id="KW-1185">Reference proteome</keyword>
<reference evidence="6 7" key="1">
    <citation type="submission" date="2016-09" db="EMBL/GenBank/DDBJ databases">
        <title>Couchioplanes caeruleus draft genome sequence.</title>
        <authorList>
            <person name="Sheehan J."/>
            <person name="Caffrey P."/>
        </authorList>
    </citation>
    <scope>NUCLEOTIDE SEQUENCE [LARGE SCALE GENOMIC DNA]</scope>
    <source>
        <strain evidence="6 7">DSM 43634</strain>
    </source>
</reference>
<name>A0A1K0GLY4_9ACTN</name>
<dbReference type="GO" id="GO:0003910">
    <property type="term" value="F:DNA ligase (ATP) activity"/>
    <property type="evidence" value="ECO:0007669"/>
    <property type="project" value="UniProtKB-EC"/>
</dbReference>
<dbReference type="Pfam" id="PF04679">
    <property type="entry name" value="DNA_ligase_A_C"/>
    <property type="match status" value="1"/>
</dbReference>
<dbReference type="EMBL" id="MEIA01000162">
    <property type="protein sequence ID" value="OJF13334.1"/>
    <property type="molecule type" value="Genomic_DNA"/>
</dbReference>
<dbReference type="NCBIfam" id="NF006078">
    <property type="entry name" value="PRK08224.1"/>
    <property type="match status" value="1"/>
</dbReference>
<dbReference type="Proteomes" id="UP000182486">
    <property type="component" value="Unassembled WGS sequence"/>
</dbReference>
<dbReference type="PANTHER" id="PTHR45674">
    <property type="entry name" value="DNA LIGASE 1/3 FAMILY MEMBER"/>
    <property type="match status" value="1"/>
</dbReference>
<comment type="similarity">
    <text evidence="1">Belongs to the ATP-dependent DNA ligase family.</text>
</comment>
<comment type="catalytic activity">
    <reaction evidence="4">
        <text>ATP + (deoxyribonucleotide)n-3'-hydroxyl + 5'-phospho-(deoxyribonucleotide)m = (deoxyribonucleotide)n+m + AMP + diphosphate.</text>
        <dbReference type="EC" id="6.5.1.1"/>
    </reaction>
</comment>
<organism evidence="6 7">
    <name type="scientific">Couchioplanes caeruleus subsp. caeruleus</name>
    <dbReference type="NCBI Taxonomy" id="56427"/>
    <lineage>
        <taxon>Bacteria</taxon>
        <taxon>Bacillati</taxon>
        <taxon>Actinomycetota</taxon>
        <taxon>Actinomycetes</taxon>
        <taxon>Micromonosporales</taxon>
        <taxon>Micromonosporaceae</taxon>
        <taxon>Couchioplanes</taxon>
    </lineage>
</organism>
<accession>A0A1K0GLY4</accession>
<dbReference type="InterPro" id="IPR044117">
    <property type="entry name" value="OBF_LigC-like"/>
</dbReference>
<evidence type="ECO:0000256" key="4">
    <source>
        <dbReference type="ARBA" id="ARBA00034003"/>
    </source>
</evidence>
<dbReference type="Gene3D" id="3.30.470.30">
    <property type="entry name" value="DNA ligase/mRNA capping enzyme"/>
    <property type="match status" value="1"/>
</dbReference>
<gene>
    <name evidence="6" type="primary">ligC</name>
    <name evidence="6" type="ORF">BG844_15900</name>
</gene>
<dbReference type="InterPro" id="IPR012309">
    <property type="entry name" value="DNA_ligase_ATP-dep_C"/>
</dbReference>
<dbReference type="Pfam" id="PF01068">
    <property type="entry name" value="DNA_ligase_A_M"/>
    <property type="match status" value="1"/>
</dbReference>
<dbReference type="InterPro" id="IPR012340">
    <property type="entry name" value="NA-bd_OB-fold"/>
</dbReference>
<dbReference type="RefSeq" id="WP_071806104.1">
    <property type="nucleotide sequence ID" value="NZ_MEIA01000162.1"/>
</dbReference>
<dbReference type="GO" id="GO:0006310">
    <property type="term" value="P:DNA recombination"/>
    <property type="evidence" value="ECO:0007669"/>
    <property type="project" value="InterPro"/>
</dbReference>
<dbReference type="GO" id="GO:0005524">
    <property type="term" value="F:ATP binding"/>
    <property type="evidence" value="ECO:0007669"/>
    <property type="project" value="InterPro"/>
</dbReference>
<comment type="caution">
    <text evidence="6">The sequence shown here is derived from an EMBL/GenBank/DDBJ whole genome shotgun (WGS) entry which is preliminary data.</text>
</comment>
<dbReference type="PANTHER" id="PTHR45674:SF4">
    <property type="entry name" value="DNA LIGASE 1"/>
    <property type="match status" value="1"/>
</dbReference>
<dbReference type="InterPro" id="IPR044119">
    <property type="entry name" value="Adenylation_LigC-like"/>
</dbReference>
<proteinExistence type="inferred from homology"/>
<feature type="domain" description="ATP-dependent DNA ligase family profile" evidence="5">
    <location>
        <begin position="107"/>
        <end position="242"/>
    </location>
</feature>
<dbReference type="SUPFAM" id="SSF56091">
    <property type="entry name" value="DNA ligase/mRNA capping enzyme, catalytic domain"/>
    <property type="match status" value="1"/>
</dbReference>
<dbReference type="GO" id="GO:0006281">
    <property type="term" value="P:DNA repair"/>
    <property type="evidence" value="ECO:0007669"/>
    <property type="project" value="InterPro"/>
</dbReference>
<evidence type="ECO:0000259" key="5">
    <source>
        <dbReference type="PROSITE" id="PS50160"/>
    </source>
</evidence>
<dbReference type="PROSITE" id="PS50160">
    <property type="entry name" value="DNA_LIGASE_A3"/>
    <property type="match status" value="1"/>
</dbReference>
<dbReference type="CDD" id="cd07970">
    <property type="entry name" value="OBF_DNA_ligase_LigC"/>
    <property type="match status" value="1"/>
</dbReference>
<dbReference type="SUPFAM" id="SSF50249">
    <property type="entry name" value="Nucleic acid-binding proteins"/>
    <property type="match status" value="1"/>
</dbReference>
<keyword evidence="3 6" id="KW-0436">Ligase</keyword>
<evidence type="ECO:0000256" key="2">
    <source>
        <dbReference type="ARBA" id="ARBA00012727"/>
    </source>
</evidence>
<evidence type="ECO:0000256" key="1">
    <source>
        <dbReference type="ARBA" id="ARBA00007572"/>
    </source>
</evidence>
<dbReference type="CDD" id="cd07905">
    <property type="entry name" value="Adenylation_DNA_ligase_LigC"/>
    <property type="match status" value="1"/>
</dbReference>
<dbReference type="InterPro" id="IPR050191">
    <property type="entry name" value="ATP-dep_DNA_ligase"/>
</dbReference>